<proteinExistence type="inferred from homology"/>
<dbReference type="InterPro" id="IPR001279">
    <property type="entry name" value="Metallo-B-lactamas"/>
</dbReference>
<dbReference type="SUPFAM" id="SSF56281">
    <property type="entry name" value="Metallo-hydrolase/oxidoreductase"/>
    <property type="match status" value="1"/>
</dbReference>
<gene>
    <name evidence="4" type="ORF">IT775_08375</name>
</gene>
<dbReference type="Proteomes" id="UP001195941">
    <property type="component" value="Unassembled WGS sequence"/>
</dbReference>
<organism evidence="4 5">
    <name type="scientific">Thalassovita aquimarina</name>
    <dbReference type="NCBI Taxonomy" id="2785917"/>
    <lineage>
        <taxon>Bacteria</taxon>
        <taxon>Pseudomonadati</taxon>
        <taxon>Pseudomonadota</taxon>
        <taxon>Alphaproteobacteria</taxon>
        <taxon>Rhodobacterales</taxon>
        <taxon>Roseobacteraceae</taxon>
        <taxon>Thalassovita</taxon>
    </lineage>
</organism>
<evidence type="ECO:0000259" key="3">
    <source>
        <dbReference type="SMART" id="SM00849"/>
    </source>
</evidence>
<feature type="domain" description="Metallo-beta-lactamase" evidence="3">
    <location>
        <begin position="53"/>
        <end position="238"/>
    </location>
</feature>
<dbReference type="PANTHER" id="PTHR42951">
    <property type="entry name" value="METALLO-BETA-LACTAMASE DOMAIN-CONTAINING"/>
    <property type="match status" value="1"/>
</dbReference>
<protein>
    <submittedName>
        <fullName evidence="4">MBL fold metallo-hydrolase</fullName>
    </submittedName>
</protein>
<sequence length="307" mass="33099">MSRFFALFACLFAFVANAAQAEQVMQVTPIAPGTYALVGPTVQRNPENLGNNSTHGLIVTDDGAVLIDAGGSYKGAQMLHELIKGLTEQPVRYVINTGGQDHRWIGNSYWKEQGASIVASADAVADQQNRASMQQTILTALIGADMLQGTTPAYADITFEDSYELTLGGVTLQLSHPVAAHTPGDTFVWHPATETVFTGDIVYVGRILGVMEFSTGATWLDAFDAMAALQPAHVVPGHGPVTDLATATRDTRDYLANLREMIGAHIENGGDIITAVDVDQSAFAYLDNFETLAKRNAQEMFSQMEWE</sequence>
<comment type="similarity">
    <text evidence="1">Belongs to the metallo-beta-lactamase superfamily. Class-B beta-lactamase family.</text>
</comment>
<evidence type="ECO:0000313" key="5">
    <source>
        <dbReference type="Proteomes" id="UP001195941"/>
    </source>
</evidence>
<evidence type="ECO:0000256" key="2">
    <source>
        <dbReference type="SAM" id="SignalP"/>
    </source>
</evidence>
<name>A0ABS5HQE0_9RHOB</name>
<feature type="signal peptide" evidence="2">
    <location>
        <begin position="1"/>
        <end position="21"/>
    </location>
</feature>
<keyword evidence="2" id="KW-0732">Signal</keyword>
<dbReference type="PANTHER" id="PTHR42951:SF4">
    <property type="entry name" value="ACYL-COENZYME A THIOESTERASE MBLAC2"/>
    <property type="match status" value="1"/>
</dbReference>
<evidence type="ECO:0000256" key="1">
    <source>
        <dbReference type="ARBA" id="ARBA00005250"/>
    </source>
</evidence>
<dbReference type="EMBL" id="JADMKU010000005">
    <property type="protein sequence ID" value="MBR9651134.1"/>
    <property type="molecule type" value="Genomic_DNA"/>
</dbReference>
<feature type="chain" id="PRO_5047172818" evidence="2">
    <location>
        <begin position="22"/>
        <end position="307"/>
    </location>
</feature>
<accession>A0ABS5HQE0</accession>
<keyword evidence="5" id="KW-1185">Reference proteome</keyword>
<dbReference type="CDD" id="cd16282">
    <property type="entry name" value="metallo-hydrolase-like_MBL-fold"/>
    <property type="match status" value="1"/>
</dbReference>
<dbReference type="SMART" id="SM00849">
    <property type="entry name" value="Lactamase_B"/>
    <property type="match status" value="1"/>
</dbReference>
<dbReference type="Gene3D" id="3.60.15.10">
    <property type="entry name" value="Ribonuclease Z/Hydroxyacylglutathione hydrolase-like"/>
    <property type="match status" value="1"/>
</dbReference>
<dbReference type="Pfam" id="PF00753">
    <property type="entry name" value="Lactamase_B"/>
    <property type="match status" value="1"/>
</dbReference>
<reference evidence="4 5" key="1">
    <citation type="journal article" date="2021" name="Arch. Microbiol.">
        <title>Thalassobius aquimarinus sp. nov., isolated from the Sea of Japan seashore.</title>
        <authorList>
            <person name="Kurilenko V.V."/>
            <person name="Romanenko L.A."/>
            <person name="Chernysheva N.Y."/>
            <person name="Velansky P.V."/>
            <person name="Tekutyeva L.A."/>
            <person name="Isaeva M.P."/>
            <person name="Mikhailov V.V."/>
        </authorList>
    </citation>
    <scope>NUCLEOTIDE SEQUENCE [LARGE SCALE GENOMIC DNA]</scope>
    <source>
        <strain evidence="4 5">KMM 8518</strain>
    </source>
</reference>
<dbReference type="InterPro" id="IPR036866">
    <property type="entry name" value="RibonucZ/Hydroxyglut_hydro"/>
</dbReference>
<dbReference type="RefSeq" id="WP_212700642.1">
    <property type="nucleotide sequence ID" value="NZ_JADMKU010000005.1"/>
</dbReference>
<evidence type="ECO:0000313" key="4">
    <source>
        <dbReference type="EMBL" id="MBR9651134.1"/>
    </source>
</evidence>
<comment type="caution">
    <text evidence="4">The sequence shown here is derived from an EMBL/GenBank/DDBJ whole genome shotgun (WGS) entry which is preliminary data.</text>
</comment>
<dbReference type="InterPro" id="IPR050855">
    <property type="entry name" value="NDM-1-like"/>
</dbReference>